<protein>
    <submittedName>
        <fullName evidence="3">Uncharacterized protein</fullName>
    </submittedName>
</protein>
<dbReference type="EMBL" id="MU154743">
    <property type="protein sequence ID" value="KAF9487893.1"/>
    <property type="molecule type" value="Genomic_DNA"/>
</dbReference>
<dbReference type="OrthoDB" id="3256745at2759"/>
<feature type="region of interest" description="Disordered" evidence="1">
    <location>
        <begin position="403"/>
        <end position="435"/>
    </location>
</feature>
<feature type="transmembrane region" description="Helical" evidence="2">
    <location>
        <begin position="7"/>
        <end position="29"/>
    </location>
</feature>
<evidence type="ECO:0000313" key="3">
    <source>
        <dbReference type="EMBL" id="KAF9487893.1"/>
    </source>
</evidence>
<organism evidence="3 4">
    <name type="scientific">Pleurotus eryngii</name>
    <name type="common">Boletus of the steppes</name>
    <dbReference type="NCBI Taxonomy" id="5323"/>
    <lineage>
        <taxon>Eukaryota</taxon>
        <taxon>Fungi</taxon>
        <taxon>Dikarya</taxon>
        <taxon>Basidiomycota</taxon>
        <taxon>Agaricomycotina</taxon>
        <taxon>Agaricomycetes</taxon>
        <taxon>Agaricomycetidae</taxon>
        <taxon>Agaricales</taxon>
        <taxon>Pleurotineae</taxon>
        <taxon>Pleurotaceae</taxon>
        <taxon>Pleurotus</taxon>
    </lineage>
</organism>
<sequence>MLSMALKIVWFVLTFTGMISCWAVLGAFASTMQTYWWALAYCFGITCLEGIFWLGIVWQMDPAQMPRSFCLAQTFIAALASFVLAGAVAASTLATVLFVSRPKTWADGDLYLLVWRKQYAGPLLLFPAVALGTLVGVTLRLDAVHPSSDSMSCEATNPVWVRFLGYAGPPLLLCVPTFGATLYCIVRVHRTHQHIARARTRYPDGGALPHRDAFMAPRARTRTRKRGLHRDRGDDYGGGGGGGEHWNENGNGNGSGNEHDVERMSSSNTLTAVPARAARRSSRISLPRDTTVVSSDSADSDTFPTFAPPSNTPSIAEVNNNNYNNMGINRVGNGMGDITSMGDGAGNAEGAEKEKEKDAWRFADLDAAHMDTEGDGDGAMEMIQWRKGSIEQVSTMNIHRGMGGMGGMGEDDDDDDDRSSWDKNQNPRVRRSTALSTLSRRPSLCTLPPTTWRVIHFQIHDTTLTPLPLPSPRQCRTFTLLQFLSSLSTLVYAARGHAPPFAVHHVCMVLVAWAPVLFFGAFALRLLSIRILFFVLPNIRILFLPSPVFLSSESVFPLRWDWSACTRISGHCYRHRAVFMCIFARMLKLMRERCRICVCRNAARGPAPAVLLVAAPAPPPATALAASTPNPPATMSIHFLIYSTFNIPRMRACHPIFN</sequence>
<gene>
    <name evidence="3" type="ORF">BDN71DRAFT_1542552</name>
</gene>
<keyword evidence="2" id="KW-1133">Transmembrane helix</keyword>
<feature type="region of interest" description="Disordered" evidence="1">
    <location>
        <begin position="206"/>
        <end position="314"/>
    </location>
</feature>
<evidence type="ECO:0000256" key="2">
    <source>
        <dbReference type="SAM" id="Phobius"/>
    </source>
</evidence>
<keyword evidence="2" id="KW-0472">Membrane</keyword>
<keyword evidence="2" id="KW-0812">Transmembrane</keyword>
<feature type="transmembrane region" description="Helical" evidence="2">
    <location>
        <begin position="501"/>
        <end position="524"/>
    </location>
</feature>
<feature type="compositionally biased region" description="Basic residues" evidence="1">
    <location>
        <begin position="219"/>
        <end position="229"/>
    </location>
</feature>
<dbReference type="Proteomes" id="UP000807025">
    <property type="component" value="Unassembled WGS sequence"/>
</dbReference>
<name>A0A9P5ZH01_PLEER</name>
<feature type="transmembrane region" description="Helical" evidence="2">
    <location>
        <begin position="119"/>
        <end position="141"/>
    </location>
</feature>
<dbReference type="PROSITE" id="PS51257">
    <property type="entry name" value="PROKAR_LIPOPROTEIN"/>
    <property type="match status" value="1"/>
</dbReference>
<reference evidence="3" key="1">
    <citation type="submission" date="2020-11" db="EMBL/GenBank/DDBJ databases">
        <authorList>
            <consortium name="DOE Joint Genome Institute"/>
            <person name="Ahrendt S."/>
            <person name="Riley R."/>
            <person name="Andreopoulos W."/>
            <person name="Labutti K."/>
            <person name="Pangilinan J."/>
            <person name="Ruiz-Duenas F.J."/>
            <person name="Barrasa J.M."/>
            <person name="Sanchez-Garcia M."/>
            <person name="Camarero S."/>
            <person name="Miyauchi S."/>
            <person name="Serrano A."/>
            <person name="Linde D."/>
            <person name="Babiker R."/>
            <person name="Drula E."/>
            <person name="Ayuso-Fernandez I."/>
            <person name="Pacheco R."/>
            <person name="Padilla G."/>
            <person name="Ferreira P."/>
            <person name="Barriuso J."/>
            <person name="Kellner H."/>
            <person name="Castanera R."/>
            <person name="Alfaro M."/>
            <person name="Ramirez L."/>
            <person name="Pisabarro A.G."/>
            <person name="Kuo A."/>
            <person name="Tritt A."/>
            <person name="Lipzen A."/>
            <person name="He G."/>
            <person name="Yan M."/>
            <person name="Ng V."/>
            <person name="Cullen D."/>
            <person name="Martin F."/>
            <person name="Rosso M.-N."/>
            <person name="Henrissat B."/>
            <person name="Hibbett D."/>
            <person name="Martinez A.T."/>
            <person name="Grigoriev I.V."/>
        </authorList>
    </citation>
    <scope>NUCLEOTIDE SEQUENCE</scope>
    <source>
        <strain evidence="3">ATCC 90797</strain>
    </source>
</reference>
<comment type="caution">
    <text evidence="3">The sequence shown here is derived from an EMBL/GenBank/DDBJ whole genome shotgun (WGS) entry which is preliminary data.</text>
</comment>
<evidence type="ECO:0000256" key="1">
    <source>
        <dbReference type="SAM" id="MobiDB-lite"/>
    </source>
</evidence>
<dbReference type="AlphaFoldDB" id="A0A9P5ZH01"/>
<evidence type="ECO:0000313" key="4">
    <source>
        <dbReference type="Proteomes" id="UP000807025"/>
    </source>
</evidence>
<feature type="compositionally biased region" description="Low complexity" evidence="1">
    <location>
        <begin position="283"/>
        <end position="302"/>
    </location>
</feature>
<feature type="transmembrane region" description="Helical" evidence="2">
    <location>
        <begin position="35"/>
        <end position="58"/>
    </location>
</feature>
<feature type="transmembrane region" description="Helical" evidence="2">
    <location>
        <begin position="70"/>
        <end position="99"/>
    </location>
</feature>
<keyword evidence="4" id="KW-1185">Reference proteome</keyword>
<proteinExistence type="predicted"/>
<accession>A0A9P5ZH01</accession>